<dbReference type="GO" id="GO:0008233">
    <property type="term" value="F:peptidase activity"/>
    <property type="evidence" value="ECO:0007669"/>
    <property type="project" value="UniProtKB-KW"/>
</dbReference>
<protein>
    <submittedName>
        <fullName evidence="7">Rhomboid family intramembrane serine protease</fullName>
        <ecNumber evidence="7">3.4.21.105</ecNumber>
    </submittedName>
</protein>
<dbReference type="GO" id="GO:0006508">
    <property type="term" value="P:proteolysis"/>
    <property type="evidence" value="ECO:0007669"/>
    <property type="project" value="UniProtKB-KW"/>
</dbReference>
<evidence type="ECO:0000313" key="8">
    <source>
        <dbReference type="Proteomes" id="UP001221189"/>
    </source>
</evidence>
<evidence type="ECO:0000256" key="1">
    <source>
        <dbReference type="ARBA" id="ARBA00004141"/>
    </source>
</evidence>
<feature type="domain" description="Peptidase S54 rhomboid" evidence="5">
    <location>
        <begin position="45"/>
        <end position="122"/>
    </location>
</feature>
<sequence length="376" mass="39776">MRSGAGGRVPIPEVRWLTKNGVAGTDSAFRLKTSPSKDSSPRFGSPAPTVGASGGLFGLLLAFGMMFPNRTIMPLVPPIPMKAKTFVMVFGGLELALGVTGTQSGVAHFEHLGGTLGGYLMIRYWRGQAPFGRRYRWPPPPIQGIGRWHRRVSTPPRPAAGVAAGAAWIDKLTVGTNIMKHKFHLLAATAATAALMSANPASAAGFVNGSFETGDTTGWATSADGFGLNPFGTTYGSGMDGRYWAWVAGYEAPRYFEQTLTGLTASTSYTVNFIMASEHTNSDSVIVTADGASAMTFTAPPKASDYWDTWVAKSYSFTSSGTSATIRFSTFGIYPNGGYDVGIDNVTLAPVPEPGTYALMIAGLAGVAWVARRRKS</sequence>
<evidence type="ECO:0000256" key="4">
    <source>
        <dbReference type="ARBA" id="ARBA00023136"/>
    </source>
</evidence>
<keyword evidence="3" id="KW-1133">Transmembrane helix</keyword>
<dbReference type="SUPFAM" id="SSF49785">
    <property type="entry name" value="Galactose-binding domain-like"/>
    <property type="match status" value="1"/>
</dbReference>
<dbReference type="NCBIfam" id="TIGR02595">
    <property type="entry name" value="PEP_CTERM"/>
    <property type="match status" value="1"/>
</dbReference>
<dbReference type="InterPro" id="IPR008979">
    <property type="entry name" value="Galactose-bd-like_sf"/>
</dbReference>
<dbReference type="InterPro" id="IPR035952">
    <property type="entry name" value="Rhomboid-like_sf"/>
</dbReference>
<proteinExistence type="predicted"/>
<dbReference type="Gene3D" id="2.60.120.260">
    <property type="entry name" value="Galactose-binding domain-like"/>
    <property type="match status" value="1"/>
</dbReference>
<evidence type="ECO:0000256" key="3">
    <source>
        <dbReference type="ARBA" id="ARBA00022989"/>
    </source>
</evidence>
<reference evidence="7 8" key="1">
    <citation type="submission" date="2022-10" db="EMBL/GenBank/DDBJ databases">
        <title>Paucibacter sp. hw1 Genome sequencing.</title>
        <authorList>
            <person name="Park S."/>
        </authorList>
    </citation>
    <scope>NUCLEOTIDE SEQUENCE [LARGE SCALE GENOMIC DNA]</scope>
    <source>
        <strain evidence="8">hw1</strain>
    </source>
</reference>
<organism evidence="7 8">
    <name type="scientific">Roseateles albus</name>
    <dbReference type="NCBI Taxonomy" id="2987525"/>
    <lineage>
        <taxon>Bacteria</taxon>
        <taxon>Pseudomonadati</taxon>
        <taxon>Pseudomonadota</taxon>
        <taxon>Betaproteobacteria</taxon>
        <taxon>Burkholderiales</taxon>
        <taxon>Sphaerotilaceae</taxon>
        <taxon>Roseateles</taxon>
    </lineage>
</organism>
<keyword evidence="7" id="KW-0645">Protease</keyword>
<dbReference type="SUPFAM" id="SSF144091">
    <property type="entry name" value="Rhomboid-like"/>
    <property type="match status" value="1"/>
</dbReference>
<dbReference type="Gene3D" id="1.20.1540.10">
    <property type="entry name" value="Rhomboid-like"/>
    <property type="match status" value="1"/>
</dbReference>
<keyword evidence="2" id="KW-0812">Transmembrane</keyword>
<dbReference type="Pfam" id="PF01694">
    <property type="entry name" value="Rhomboid"/>
    <property type="match status" value="1"/>
</dbReference>
<dbReference type="Proteomes" id="UP001221189">
    <property type="component" value="Unassembled WGS sequence"/>
</dbReference>
<keyword evidence="4" id="KW-0472">Membrane</keyword>
<evidence type="ECO:0000259" key="5">
    <source>
        <dbReference type="Pfam" id="PF01694"/>
    </source>
</evidence>
<evidence type="ECO:0000259" key="6">
    <source>
        <dbReference type="Pfam" id="PF07589"/>
    </source>
</evidence>
<evidence type="ECO:0000256" key="2">
    <source>
        <dbReference type="ARBA" id="ARBA00022692"/>
    </source>
</evidence>
<gene>
    <name evidence="7" type="ORF">PRZ03_23090</name>
</gene>
<feature type="domain" description="Ice-binding protein C-terminal" evidence="6">
    <location>
        <begin position="350"/>
        <end position="374"/>
    </location>
</feature>
<accession>A0ABT5KKR2</accession>
<keyword evidence="7" id="KW-0378">Hydrolase</keyword>
<keyword evidence="8" id="KW-1185">Reference proteome</keyword>
<dbReference type="RefSeq" id="WP_273602460.1">
    <property type="nucleotide sequence ID" value="NZ_JAQQXT010000022.1"/>
</dbReference>
<comment type="caution">
    <text evidence="7">The sequence shown here is derived from an EMBL/GenBank/DDBJ whole genome shotgun (WGS) entry which is preliminary data.</text>
</comment>
<dbReference type="Pfam" id="PF07589">
    <property type="entry name" value="PEP-CTERM"/>
    <property type="match status" value="1"/>
</dbReference>
<dbReference type="InterPro" id="IPR022764">
    <property type="entry name" value="Peptidase_S54_rhomboid_dom"/>
</dbReference>
<evidence type="ECO:0000313" key="7">
    <source>
        <dbReference type="EMBL" id="MDC8774460.1"/>
    </source>
</evidence>
<dbReference type="EMBL" id="JAQQXT010000022">
    <property type="protein sequence ID" value="MDC8774460.1"/>
    <property type="molecule type" value="Genomic_DNA"/>
</dbReference>
<name>A0ABT5KKR2_9BURK</name>
<dbReference type="InterPro" id="IPR013424">
    <property type="entry name" value="Ice-binding_C"/>
</dbReference>
<dbReference type="EC" id="3.4.21.105" evidence="7"/>
<comment type="subcellular location">
    <subcellularLocation>
        <location evidence="1">Membrane</location>
        <topology evidence="1">Multi-pass membrane protein</topology>
    </subcellularLocation>
</comment>